<proteinExistence type="predicted"/>
<dbReference type="SUPFAM" id="SSF46955">
    <property type="entry name" value="Putative DNA-binding domain"/>
    <property type="match status" value="1"/>
</dbReference>
<dbReference type="AlphaFoldDB" id="A0A081PFG7"/>
<keyword evidence="2" id="KW-1185">Reference proteome</keyword>
<sequence>MTIKAIIMKINRFTDLIYYLIELAEQQIINQNLQPAYDPTDELLSQKEAAHLLRKDPRTIRRYVRAGLVRQVIIANMPYYSKHEIYKLKSVPAEF</sequence>
<evidence type="ECO:0000313" key="1">
    <source>
        <dbReference type="EMBL" id="KEQ29440.1"/>
    </source>
</evidence>
<dbReference type="EMBL" id="JNFF01000072">
    <property type="protein sequence ID" value="KEQ29440.1"/>
    <property type="molecule type" value="Genomic_DNA"/>
</dbReference>
<evidence type="ECO:0008006" key="3">
    <source>
        <dbReference type="Google" id="ProtNLM"/>
    </source>
</evidence>
<gene>
    <name evidence="1" type="ORF">N180_03525</name>
</gene>
<dbReference type="InterPro" id="IPR009061">
    <property type="entry name" value="DNA-bd_dom_put_sf"/>
</dbReference>
<dbReference type="Proteomes" id="UP000028007">
    <property type="component" value="Unassembled WGS sequence"/>
</dbReference>
<name>A0A081PFG7_9SPHI</name>
<evidence type="ECO:0000313" key="2">
    <source>
        <dbReference type="Proteomes" id="UP000028007"/>
    </source>
</evidence>
<protein>
    <recommendedName>
        <fullName evidence="3">Helix-turn-helix domain-containing protein</fullName>
    </recommendedName>
</protein>
<organism evidence="1 2">
    <name type="scientific">Pedobacter antarcticus 4BY</name>
    <dbReference type="NCBI Taxonomy" id="1358423"/>
    <lineage>
        <taxon>Bacteria</taxon>
        <taxon>Pseudomonadati</taxon>
        <taxon>Bacteroidota</taxon>
        <taxon>Sphingobacteriia</taxon>
        <taxon>Sphingobacteriales</taxon>
        <taxon>Sphingobacteriaceae</taxon>
        <taxon>Pedobacter</taxon>
    </lineage>
</organism>
<accession>A0A081PFG7</accession>
<reference evidence="1 2" key="1">
    <citation type="journal article" date="1992" name="Int. J. Syst. Bacteriol.">
        <title>Sphingobacterium antarcticus sp. nov. a Psychrotrophic Bacterium from the Soils of Schirmacher Oasis, Antarctica.</title>
        <authorList>
            <person name="Shivaji S."/>
            <person name="Ray M.K."/>
            <person name="Rao N.S."/>
            <person name="Saiserr L."/>
            <person name="Jagannadham M.V."/>
            <person name="Kumar G.S."/>
            <person name="Reddy G."/>
            <person name="Bhargava P.M."/>
        </authorList>
    </citation>
    <scope>NUCLEOTIDE SEQUENCE [LARGE SCALE GENOMIC DNA]</scope>
    <source>
        <strain evidence="1 2">4BY</strain>
    </source>
</reference>
<comment type="caution">
    <text evidence="1">The sequence shown here is derived from an EMBL/GenBank/DDBJ whole genome shotgun (WGS) entry which is preliminary data.</text>
</comment>